<accession>A0ABS3SNF7</accession>
<dbReference type="InterPro" id="IPR001647">
    <property type="entry name" value="HTH_TetR"/>
</dbReference>
<dbReference type="PANTHER" id="PTHR43479">
    <property type="entry name" value="ACREF/ENVCD OPERON REPRESSOR-RELATED"/>
    <property type="match status" value="1"/>
</dbReference>
<dbReference type="EMBL" id="JAGEVG010000002">
    <property type="protein sequence ID" value="MBO3097241.1"/>
    <property type="molecule type" value="Genomic_DNA"/>
</dbReference>
<dbReference type="PRINTS" id="PR00455">
    <property type="entry name" value="HTHTETR"/>
</dbReference>
<dbReference type="Gene3D" id="1.10.10.60">
    <property type="entry name" value="Homeodomain-like"/>
    <property type="match status" value="1"/>
</dbReference>
<dbReference type="Pfam" id="PF17932">
    <property type="entry name" value="TetR_C_24"/>
    <property type="match status" value="1"/>
</dbReference>
<dbReference type="Pfam" id="PF00440">
    <property type="entry name" value="TetR_N"/>
    <property type="match status" value="1"/>
</dbReference>
<dbReference type="Proteomes" id="UP000681315">
    <property type="component" value="Unassembled WGS sequence"/>
</dbReference>
<keyword evidence="5" id="KW-1185">Reference proteome</keyword>
<sequence length="234" mass="26678">MAPFFKSSLICLFLIPNIKSKIPIVFFCLNLRNIEETLNFKHRNLNTEGTRRDEIINTATELFKDKGYSAVTMRDLATAMGMKAASLYNHINSKQEILKAIIISLAEEFTQGMDAIKKLDQTAIEKLKLIVALHVDITTKNPHGMASLNNDWMHLEGQLDYYLGLRERYEQDFVEIIRDGISSNEIVDTNPEVVMFSILSTLRSLYLWIPKKEEINAKALAQNLSEVLINGINK</sequence>
<evidence type="ECO:0000256" key="1">
    <source>
        <dbReference type="ARBA" id="ARBA00023125"/>
    </source>
</evidence>
<dbReference type="SUPFAM" id="SSF48498">
    <property type="entry name" value="Tetracyclin repressor-like, C-terminal domain"/>
    <property type="match status" value="1"/>
</dbReference>
<dbReference type="Gene3D" id="1.10.357.10">
    <property type="entry name" value="Tetracycline Repressor, domain 2"/>
    <property type="match status" value="1"/>
</dbReference>
<feature type="domain" description="HTH tetR-type" evidence="3">
    <location>
        <begin position="49"/>
        <end position="109"/>
    </location>
</feature>
<protein>
    <submittedName>
        <fullName evidence="4">TetR family transcriptional regulator</fullName>
    </submittedName>
</protein>
<feature type="DNA-binding region" description="H-T-H motif" evidence="2">
    <location>
        <begin position="72"/>
        <end position="91"/>
    </location>
</feature>
<proteinExistence type="predicted"/>
<dbReference type="InterPro" id="IPR036271">
    <property type="entry name" value="Tet_transcr_reg_TetR-rel_C_sf"/>
</dbReference>
<evidence type="ECO:0000313" key="5">
    <source>
        <dbReference type="Proteomes" id="UP000681315"/>
    </source>
</evidence>
<organism evidence="4 5">
    <name type="scientific">Gelidibacter pelagius</name>
    <dbReference type="NCBI Taxonomy" id="2819985"/>
    <lineage>
        <taxon>Bacteria</taxon>
        <taxon>Pseudomonadati</taxon>
        <taxon>Bacteroidota</taxon>
        <taxon>Flavobacteriia</taxon>
        <taxon>Flavobacteriales</taxon>
        <taxon>Flavobacteriaceae</taxon>
        <taxon>Gelidibacter</taxon>
    </lineage>
</organism>
<comment type="caution">
    <text evidence="4">The sequence shown here is derived from an EMBL/GenBank/DDBJ whole genome shotgun (WGS) entry which is preliminary data.</text>
</comment>
<dbReference type="SUPFAM" id="SSF46689">
    <property type="entry name" value="Homeodomain-like"/>
    <property type="match status" value="1"/>
</dbReference>
<gene>
    <name evidence="4" type="ORF">J4051_03100</name>
</gene>
<evidence type="ECO:0000256" key="2">
    <source>
        <dbReference type="PROSITE-ProRule" id="PRU00335"/>
    </source>
</evidence>
<name>A0ABS3SNF7_9FLAO</name>
<dbReference type="InterPro" id="IPR050624">
    <property type="entry name" value="HTH-type_Tx_Regulator"/>
</dbReference>
<evidence type="ECO:0000313" key="4">
    <source>
        <dbReference type="EMBL" id="MBO3097241.1"/>
    </source>
</evidence>
<dbReference type="InterPro" id="IPR009057">
    <property type="entry name" value="Homeodomain-like_sf"/>
</dbReference>
<evidence type="ECO:0000259" key="3">
    <source>
        <dbReference type="PROSITE" id="PS50977"/>
    </source>
</evidence>
<dbReference type="PROSITE" id="PS50977">
    <property type="entry name" value="HTH_TETR_2"/>
    <property type="match status" value="1"/>
</dbReference>
<keyword evidence="1 2" id="KW-0238">DNA-binding</keyword>
<dbReference type="PANTHER" id="PTHR43479:SF11">
    <property type="entry name" value="ACREF_ENVCD OPERON REPRESSOR-RELATED"/>
    <property type="match status" value="1"/>
</dbReference>
<reference evidence="4 5" key="1">
    <citation type="submission" date="2021-03" db="EMBL/GenBank/DDBJ databases">
        <title>Gelidibacter sp. nov., isolated from costal sediment.</title>
        <authorList>
            <person name="Lun K.-Y."/>
        </authorList>
    </citation>
    <scope>NUCLEOTIDE SEQUENCE [LARGE SCALE GENOMIC DNA]</scope>
    <source>
        <strain evidence="4 5">DF109</strain>
    </source>
</reference>
<dbReference type="InterPro" id="IPR041490">
    <property type="entry name" value="KstR2_TetR_C"/>
</dbReference>